<keyword evidence="7 8" id="KW-0472">Membrane</keyword>
<feature type="transmembrane region" description="Helical" evidence="8">
    <location>
        <begin position="12"/>
        <end position="35"/>
    </location>
</feature>
<dbReference type="EMBL" id="JAPVOI010000002">
    <property type="protein sequence ID" value="MCZ4088825.1"/>
    <property type="molecule type" value="Genomic_DNA"/>
</dbReference>
<proteinExistence type="inferred from homology"/>
<feature type="domain" description="ABC transmembrane type-1" evidence="9">
    <location>
        <begin position="1"/>
        <end position="164"/>
    </location>
</feature>
<name>A0ABT4KA41_9HYPH</name>
<keyword evidence="11" id="KW-1185">Reference proteome</keyword>
<dbReference type="PANTHER" id="PTHR43357">
    <property type="entry name" value="INNER MEMBRANE ABC TRANSPORTER PERMEASE PROTEIN YDCV"/>
    <property type="match status" value="1"/>
</dbReference>
<dbReference type="InterPro" id="IPR000515">
    <property type="entry name" value="MetI-like"/>
</dbReference>
<evidence type="ECO:0000313" key="11">
    <source>
        <dbReference type="Proteomes" id="UP001079430"/>
    </source>
</evidence>
<evidence type="ECO:0000256" key="4">
    <source>
        <dbReference type="ARBA" id="ARBA00022519"/>
    </source>
</evidence>
<dbReference type="Pfam" id="PF00528">
    <property type="entry name" value="BPD_transp_1"/>
    <property type="match status" value="1"/>
</dbReference>
<accession>A0ABT4KA41</accession>
<keyword evidence="5 8" id="KW-0812">Transmembrane</keyword>
<comment type="subcellular location">
    <subcellularLocation>
        <location evidence="1">Cell inner membrane</location>
        <topology evidence="1">Multi-pass membrane protein</topology>
    </subcellularLocation>
    <subcellularLocation>
        <location evidence="8">Cell membrane</location>
        <topology evidence="8">Multi-pass membrane protein</topology>
    </subcellularLocation>
</comment>
<evidence type="ECO:0000256" key="1">
    <source>
        <dbReference type="ARBA" id="ARBA00004429"/>
    </source>
</evidence>
<feature type="transmembrane region" description="Helical" evidence="8">
    <location>
        <begin position="55"/>
        <end position="79"/>
    </location>
</feature>
<dbReference type="Gene3D" id="1.10.3720.10">
    <property type="entry name" value="MetI-like"/>
    <property type="match status" value="1"/>
</dbReference>
<protein>
    <submittedName>
        <fullName evidence="10">ABC transporter permease subunit</fullName>
    </submittedName>
</protein>
<evidence type="ECO:0000256" key="6">
    <source>
        <dbReference type="ARBA" id="ARBA00022989"/>
    </source>
</evidence>
<evidence type="ECO:0000256" key="3">
    <source>
        <dbReference type="ARBA" id="ARBA00022475"/>
    </source>
</evidence>
<evidence type="ECO:0000256" key="8">
    <source>
        <dbReference type="RuleBase" id="RU363032"/>
    </source>
</evidence>
<dbReference type="CDD" id="cd06261">
    <property type="entry name" value="TM_PBP2"/>
    <property type="match status" value="1"/>
</dbReference>
<keyword evidence="4" id="KW-0997">Cell inner membrane</keyword>
<evidence type="ECO:0000313" key="10">
    <source>
        <dbReference type="EMBL" id="MCZ4088825.1"/>
    </source>
</evidence>
<reference evidence="10" key="1">
    <citation type="submission" date="2022-10" db="EMBL/GenBank/DDBJ databases">
        <title>Whole genome sequencing of three plant growth promoting bacteria isolated from Vachellia tortilis subsp. raddiana in Morocco.</title>
        <authorList>
            <person name="Hnini M."/>
            <person name="Zouagui R."/>
            <person name="Zouagui H."/>
            <person name="Chemao Elfihri M.-W."/>
            <person name="Ibrahimi A."/>
            <person name="Sbabou L."/>
            <person name="Aurag J."/>
        </authorList>
    </citation>
    <scope>NUCLEOTIDE SEQUENCE</scope>
    <source>
        <strain evidence="10">LMR678</strain>
    </source>
</reference>
<evidence type="ECO:0000256" key="2">
    <source>
        <dbReference type="ARBA" id="ARBA00022448"/>
    </source>
</evidence>
<evidence type="ECO:0000259" key="9">
    <source>
        <dbReference type="PROSITE" id="PS50928"/>
    </source>
</evidence>
<keyword evidence="2 8" id="KW-0813">Transport</keyword>
<dbReference type="InterPro" id="IPR035906">
    <property type="entry name" value="MetI-like_sf"/>
</dbReference>
<dbReference type="RefSeq" id="WP_269274898.1">
    <property type="nucleotide sequence ID" value="NZ_JAPVOI010000002.1"/>
</dbReference>
<gene>
    <name evidence="10" type="ORF">O3W52_01675</name>
</gene>
<comment type="caution">
    <text evidence="10">The sequence shown here is derived from an EMBL/GenBank/DDBJ whole genome shotgun (WGS) entry which is preliminary data.</text>
</comment>
<evidence type="ECO:0000256" key="7">
    <source>
        <dbReference type="ARBA" id="ARBA00023136"/>
    </source>
</evidence>
<dbReference type="Proteomes" id="UP001079430">
    <property type="component" value="Unassembled WGS sequence"/>
</dbReference>
<sequence length="164" mass="17687">MITRTDIKAKRLLEILVLVPMFISSIVLAFGYTVSVGPTGFVSLFIRDLIGVVPWNIYSLPGMILIAGLSHVPHVYLYVSSAMRNLPSDLEEAARTTGASIWQVSRDVTLPMVLPALIFAAALNVLLGSKPSAFRWCSATPTASWCSPPISTSSPPCSARRPIS</sequence>
<comment type="similarity">
    <text evidence="8">Belongs to the binding-protein-dependent transport system permease family.</text>
</comment>
<keyword evidence="6 8" id="KW-1133">Transmembrane helix</keyword>
<evidence type="ECO:0000256" key="5">
    <source>
        <dbReference type="ARBA" id="ARBA00022692"/>
    </source>
</evidence>
<dbReference type="PROSITE" id="PS50928">
    <property type="entry name" value="ABC_TM1"/>
    <property type="match status" value="1"/>
</dbReference>
<dbReference type="PANTHER" id="PTHR43357:SF4">
    <property type="entry name" value="INNER MEMBRANE ABC TRANSPORTER PERMEASE PROTEIN YDCV"/>
    <property type="match status" value="1"/>
</dbReference>
<dbReference type="SUPFAM" id="SSF161098">
    <property type="entry name" value="MetI-like"/>
    <property type="match status" value="1"/>
</dbReference>
<organism evidence="10 11">
    <name type="scientific">Sinorhizobium psoraleae</name>
    <dbReference type="NCBI Taxonomy" id="520838"/>
    <lineage>
        <taxon>Bacteria</taxon>
        <taxon>Pseudomonadati</taxon>
        <taxon>Pseudomonadota</taxon>
        <taxon>Alphaproteobacteria</taxon>
        <taxon>Hyphomicrobiales</taxon>
        <taxon>Rhizobiaceae</taxon>
        <taxon>Sinorhizobium/Ensifer group</taxon>
        <taxon>Sinorhizobium</taxon>
    </lineage>
</organism>
<keyword evidence="3" id="KW-1003">Cell membrane</keyword>